<dbReference type="AlphaFoldDB" id="A0A0M0LQ92"/>
<gene>
    <name evidence="2" type="ORF">Ctob_012251</name>
</gene>
<name>A0A0M0LQ92_9EUKA</name>
<feature type="region of interest" description="Disordered" evidence="1">
    <location>
        <begin position="1"/>
        <end position="82"/>
    </location>
</feature>
<evidence type="ECO:0000256" key="1">
    <source>
        <dbReference type="SAM" id="MobiDB-lite"/>
    </source>
</evidence>
<protein>
    <submittedName>
        <fullName evidence="2">Uncharacterized protein</fullName>
    </submittedName>
</protein>
<proteinExistence type="predicted"/>
<sequence length="201" mass="21023">MKRCREPAGAPPLYVARRATGAGVTKQRRRDEARHNRRRARAPPHAIRGSRLAAGRHGRAPDEGGTPRCRQRHSEVSSEALRGVVRGTPRFRQRHSEVTSEALRGVVSGSEATCASSSHNSSMASAGPRSVHASVCSGAAVTCAGGAPCMSASFTPSGSGFVKPKVHAGAPAVWLYAWATASVLSSSISRSVVPGRRVVPG</sequence>
<keyword evidence="3" id="KW-1185">Reference proteome</keyword>
<evidence type="ECO:0000313" key="2">
    <source>
        <dbReference type="EMBL" id="KOO53235.1"/>
    </source>
</evidence>
<evidence type="ECO:0000313" key="3">
    <source>
        <dbReference type="Proteomes" id="UP000037460"/>
    </source>
</evidence>
<organism evidence="2 3">
    <name type="scientific">Chrysochromulina tobinii</name>
    <dbReference type="NCBI Taxonomy" id="1460289"/>
    <lineage>
        <taxon>Eukaryota</taxon>
        <taxon>Haptista</taxon>
        <taxon>Haptophyta</taxon>
        <taxon>Prymnesiophyceae</taxon>
        <taxon>Prymnesiales</taxon>
        <taxon>Chrysochromulinaceae</taxon>
        <taxon>Chrysochromulina</taxon>
    </lineage>
</organism>
<comment type="caution">
    <text evidence="2">The sequence shown here is derived from an EMBL/GenBank/DDBJ whole genome shotgun (WGS) entry which is preliminary data.</text>
</comment>
<dbReference type="EMBL" id="JWZX01000319">
    <property type="protein sequence ID" value="KOO53235.1"/>
    <property type="molecule type" value="Genomic_DNA"/>
</dbReference>
<dbReference type="Proteomes" id="UP000037460">
    <property type="component" value="Unassembled WGS sequence"/>
</dbReference>
<accession>A0A0M0LQ92</accession>
<reference evidence="3" key="1">
    <citation type="journal article" date="2015" name="PLoS Genet.">
        <title>Genome Sequence and Transcriptome Analyses of Chrysochromulina tobin: Metabolic Tools for Enhanced Algal Fitness in the Prominent Order Prymnesiales (Haptophyceae).</title>
        <authorList>
            <person name="Hovde B.T."/>
            <person name="Deodato C.R."/>
            <person name="Hunsperger H.M."/>
            <person name="Ryken S.A."/>
            <person name="Yost W."/>
            <person name="Jha R.K."/>
            <person name="Patterson J."/>
            <person name="Monnat R.J. Jr."/>
            <person name="Barlow S.B."/>
            <person name="Starkenburg S.R."/>
            <person name="Cattolico R.A."/>
        </authorList>
    </citation>
    <scope>NUCLEOTIDE SEQUENCE</scope>
    <source>
        <strain evidence="3">CCMP291</strain>
    </source>
</reference>